<dbReference type="Proteomes" id="UP000325788">
    <property type="component" value="Unassembled WGS sequence"/>
</dbReference>
<reference evidence="1 2" key="1">
    <citation type="submission" date="2019-09" db="EMBL/GenBank/DDBJ databases">
        <title>Draft genome sequence of Acinetobacter tandoii W4-4-4 isolated from environmental water sample.</title>
        <authorList>
            <person name="Wee S.K."/>
            <person name="Yan B."/>
            <person name="Mustaffa S.B."/>
            <person name="Yap E.P.H."/>
        </authorList>
    </citation>
    <scope>NUCLEOTIDE SEQUENCE [LARGE SCALE GENOMIC DNA]</scope>
    <source>
        <strain evidence="1 2">W4-4-4</strain>
    </source>
</reference>
<sequence length="321" mass="37519">MTEQYLNIAITGLSIHHSEELKTQLRNLIPQEYKIKWSTAADPTIDCLFIHENFYETDGIQKIIQSRNFPWLKITKNNNNENILQENTLSLPIVNPQNFSDWILQHLLKTTLDNPHDHIFEVNPKKTPYKLEYFSKMFDKERNSKLHLFDTLGTIAIIDVQKNIAWLNTEREQAFTDSGFGYDIASTSNFMKVSRKQTYLLNDWLWQFFWDSPLFLKEIAPEDGHFKIHMWPKPSQNLDRKTIFQLSSCFIQGGKVSKIANQLNIPLETVQRFIAANIATNNLSRINIWDKHFNPPETPIVSEDTGFIKSFFGKLRKKLGI</sequence>
<accession>A0A5N4WAH3</accession>
<gene>
    <name evidence="1" type="ORF">F4W09_13115</name>
</gene>
<name>A0A5N4WAH3_9GAMM</name>
<evidence type="ECO:0000313" key="2">
    <source>
        <dbReference type="Proteomes" id="UP000325788"/>
    </source>
</evidence>
<dbReference type="AlphaFoldDB" id="A0A5N4WAH3"/>
<proteinExistence type="predicted"/>
<dbReference type="EMBL" id="VXLD01000009">
    <property type="protein sequence ID" value="KAB1853386.1"/>
    <property type="molecule type" value="Genomic_DNA"/>
</dbReference>
<comment type="caution">
    <text evidence="1">The sequence shown here is derived from an EMBL/GenBank/DDBJ whole genome shotgun (WGS) entry which is preliminary data.</text>
</comment>
<organism evidence="1 2">
    <name type="scientific">Acinetobacter tandoii</name>
    <dbReference type="NCBI Taxonomy" id="202954"/>
    <lineage>
        <taxon>Bacteria</taxon>
        <taxon>Pseudomonadati</taxon>
        <taxon>Pseudomonadota</taxon>
        <taxon>Gammaproteobacteria</taxon>
        <taxon>Moraxellales</taxon>
        <taxon>Moraxellaceae</taxon>
        <taxon>Acinetobacter</taxon>
    </lineage>
</organism>
<evidence type="ECO:0000313" key="1">
    <source>
        <dbReference type="EMBL" id="KAB1853386.1"/>
    </source>
</evidence>
<dbReference type="RefSeq" id="WP_151505046.1">
    <property type="nucleotide sequence ID" value="NZ_VXLD01000009.1"/>
</dbReference>
<protein>
    <submittedName>
        <fullName evidence="1">Uncharacterized protein</fullName>
    </submittedName>
</protein>